<dbReference type="InterPro" id="IPR014717">
    <property type="entry name" value="Transl_elong_EF1B/ribsomal_bS6"/>
</dbReference>
<keyword evidence="3" id="KW-1185">Reference proteome</keyword>
<evidence type="ECO:0000313" key="2">
    <source>
        <dbReference type="EMBL" id="MCP8899360.1"/>
    </source>
</evidence>
<keyword evidence="1" id="KW-0812">Transmembrane</keyword>
<evidence type="ECO:0000256" key="1">
    <source>
        <dbReference type="SAM" id="Phobius"/>
    </source>
</evidence>
<evidence type="ECO:0000313" key="3">
    <source>
        <dbReference type="Proteomes" id="UP001139319"/>
    </source>
</evidence>
<dbReference type="Proteomes" id="UP001139319">
    <property type="component" value="Unassembled WGS sequence"/>
</dbReference>
<reference evidence="2" key="1">
    <citation type="submission" date="2022-05" db="EMBL/GenBank/DDBJ databases">
        <authorList>
            <person name="Sun H.-N."/>
        </authorList>
    </citation>
    <scope>NUCLEOTIDE SEQUENCE</scope>
    <source>
        <strain evidence="2">HB14</strain>
    </source>
</reference>
<dbReference type="EMBL" id="JAMFTH010000001">
    <property type="protein sequence ID" value="MCP8899360.1"/>
    <property type="molecule type" value="Genomic_DNA"/>
</dbReference>
<keyword evidence="1" id="KW-1133">Transmembrane helix</keyword>
<dbReference type="NCBIfam" id="NF040576">
    <property type="entry name" value="T2SS_GspM_XpsM"/>
    <property type="match status" value="1"/>
</dbReference>
<accession>A0A9X2I2Y6</accession>
<dbReference type="Pfam" id="PF10741">
    <property type="entry name" value="T2SSM_b"/>
    <property type="match status" value="1"/>
</dbReference>
<dbReference type="Gene3D" id="3.30.70.60">
    <property type="match status" value="1"/>
</dbReference>
<organism evidence="2 3">
    <name type="scientific">Gilvimarinus xylanilyticus</name>
    <dbReference type="NCBI Taxonomy" id="2944139"/>
    <lineage>
        <taxon>Bacteria</taxon>
        <taxon>Pseudomonadati</taxon>
        <taxon>Pseudomonadota</taxon>
        <taxon>Gammaproteobacteria</taxon>
        <taxon>Cellvibrionales</taxon>
        <taxon>Cellvibrionaceae</taxon>
        <taxon>Gilvimarinus</taxon>
    </lineage>
</organism>
<dbReference type="InterPro" id="IPR034756">
    <property type="entry name" value="T2SSM_b"/>
</dbReference>
<sequence>MFHKRLTPSQWIIVGVLGVVVFCVILIGFSFLSAAVATRQDVSRIEPQIARLKGLIEAEDQISMAARSAKRELSELIYAASGDPSAEGNNMQQSMRQLFERAGVEVSGSQVMPALEEEGLVRIRVRLIAKSRMEPLVDLLASLESHRPLVVIDTVDLAPERRRNEDDQELDVSIVLSSFVMLQG</sequence>
<reference evidence="2" key="2">
    <citation type="submission" date="2023-01" db="EMBL/GenBank/DDBJ databases">
        <title>Gilvimarinus xylanilyticus HB14 isolated from Caulerpa lentillifera aquaculture base in Hainan, China.</title>
        <authorList>
            <person name="Zhang Y.-J."/>
        </authorList>
    </citation>
    <scope>NUCLEOTIDE SEQUENCE</scope>
    <source>
        <strain evidence="2">HB14</strain>
    </source>
</reference>
<gene>
    <name evidence="2" type="primary">gspM</name>
    <name evidence="2" type="ORF">M6D89_08640</name>
</gene>
<feature type="transmembrane region" description="Helical" evidence="1">
    <location>
        <begin position="12"/>
        <end position="37"/>
    </location>
</feature>
<keyword evidence="1" id="KW-0472">Membrane</keyword>
<proteinExistence type="predicted"/>
<comment type="caution">
    <text evidence="2">The sequence shown here is derived from an EMBL/GenBank/DDBJ whole genome shotgun (WGS) entry which is preliminary data.</text>
</comment>
<dbReference type="AlphaFoldDB" id="A0A9X2I2Y6"/>
<protein>
    <submittedName>
        <fullName evidence="2">Type II secretion system protein GspM</fullName>
    </submittedName>
</protein>
<name>A0A9X2I2Y6_9GAMM</name>